<keyword evidence="5 7" id="KW-1133">Transmembrane helix</keyword>
<dbReference type="AlphaFoldDB" id="D9QQE5"/>
<dbReference type="OrthoDB" id="1682423at2"/>
<evidence type="ECO:0000256" key="2">
    <source>
        <dbReference type="ARBA" id="ARBA00006448"/>
    </source>
</evidence>
<dbReference type="InterPro" id="IPR007353">
    <property type="entry name" value="DUF421"/>
</dbReference>
<gene>
    <name evidence="9" type="ordered locus">Acear_1217</name>
</gene>
<reference evidence="9 10" key="1">
    <citation type="journal article" date="2010" name="Stand. Genomic Sci.">
        <title>Complete genome sequence of Acetohalobium arabaticum type strain (Z-7288).</title>
        <authorList>
            <person name="Sikorski J."/>
            <person name="Lapidus A."/>
            <person name="Chertkov O."/>
            <person name="Lucas S."/>
            <person name="Copeland A."/>
            <person name="Glavina Del Rio T."/>
            <person name="Nolan M."/>
            <person name="Tice H."/>
            <person name="Cheng J.F."/>
            <person name="Han C."/>
            <person name="Brambilla E."/>
            <person name="Pitluck S."/>
            <person name="Liolios K."/>
            <person name="Ivanova N."/>
            <person name="Mavromatis K."/>
            <person name="Mikhailova N."/>
            <person name="Pati A."/>
            <person name="Bruce D."/>
            <person name="Detter C."/>
            <person name="Tapia R."/>
            <person name="Goodwin L."/>
            <person name="Chen A."/>
            <person name="Palaniappan K."/>
            <person name="Land M."/>
            <person name="Hauser L."/>
            <person name="Chang Y.J."/>
            <person name="Jeffries C.D."/>
            <person name="Rohde M."/>
            <person name="Goker M."/>
            <person name="Spring S."/>
            <person name="Woyke T."/>
            <person name="Bristow J."/>
            <person name="Eisen J.A."/>
            <person name="Markowitz V."/>
            <person name="Hugenholtz P."/>
            <person name="Kyrpides N.C."/>
            <person name="Klenk H.P."/>
        </authorList>
    </citation>
    <scope>NUCLEOTIDE SEQUENCE [LARGE SCALE GENOMIC DNA]</scope>
    <source>
        <strain evidence="10">ATCC 49924 / DSM 5501 / Z-7288</strain>
    </source>
</reference>
<name>D9QQE5_ACEAZ</name>
<feature type="domain" description="YetF C-terminal" evidence="8">
    <location>
        <begin position="81"/>
        <end position="213"/>
    </location>
</feature>
<feature type="transmembrane region" description="Helical" evidence="7">
    <location>
        <begin position="6"/>
        <end position="26"/>
    </location>
</feature>
<dbReference type="EMBL" id="CP002105">
    <property type="protein sequence ID" value="ADL12736.1"/>
    <property type="molecule type" value="Genomic_DNA"/>
</dbReference>
<dbReference type="RefSeq" id="WP_013278182.1">
    <property type="nucleotide sequence ID" value="NC_014378.1"/>
</dbReference>
<evidence type="ECO:0000259" key="8">
    <source>
        <dbReference type="Pfam" id="PF04239"/>
    </source>
</evidence>
<keyword evidence="4 7" id="KW-0812">Transmembrane</keyword>
<evidence type="ECO:0000256" key="3">
    <source>
        <dbReference type="ARBA" id="ARBA00022475"/>
    </source>
</evidence>
<accession>D9QQE5</accession>
<dbReference type="eggNOG" id="COG2323">
    <property type="taxonomic scope" value="Bacteria"/>
</dbReference>
<dbReference type="PANTHER" id="PTHR34582">
    <property type="entry name" value="UPF0702 TRANSMEMBRANE PROTEIN YCAP"/>
    <property type="match status" value="1"/>
</dbReference>
<evidence type="ECO:0000256" key="7">
    <source>
        <dbReference type="SAM" id="Phobius"/>
    </source>
</evidence>
<dbReference type="Pfam" id="PF04239">
    <property type="entry name" value="DUF421"/>
    <property type="match status" value="1"/>
</dbReference>
<proteinExistence type="inferred from homology"/>
<evidence type="ECO:0000256" key="5">
    <source>
        <dbReference type="ARBA" id="ARBA00022989"/>
    </source>
</evidence>
<sequence>MAEYIEAAWTTIIIFILLVILTRLVGRKLLAQVTFFDFVTGVTIGTIAGAYVVNEVRGNAVLLSPVVLVLCTLGLGYLTVKSLKIRKLVKGEPVVVIQNGKILEDNMFKSRYTLDALEMQLREKDVFDINEVEFAVLESDGELSVLKKSQYNSITPNDLGLDTDYKGLATEIIKDGEVLEQNLKQNNLDFNWLYQELNNQGIDDVSRVMLATLNTDGSLYLDLKDETPDYTQKVED</sequence>
<dbReference type="GO" id="GO:0005886">
    <property type="term" value="C:plasma membrane"/>
    <property type="evidence" value="ECO:0007669"/>
    <property type="project" value="UniProtKB-SubCell"/>
</dbReference>
<evidence type="ECO:0000256" key="6">
    <source>
        <dbReference type="ARBA" id="ARBA00023136"/>
    </source>
</evidence>
<evidence type="ECO:0000313" key="10">
    <source>
        <dbReference type="Proteomes" id="UP000001661"/>
    </source>
</evidence>
<feature type="transmembrane region" description="Helical" evidence="7">
    <location>
        <begin position="60"/>
        <end position="80"/>
    </location>
</feature>
<dbReference type="Proteomes" id="UP000001661">
    <property type="component" value="Chromosome"/>
</dbReference>
<protein>
    <recommendedName>
        <fullName evidence="8">YetF C-terminal domain-containing protein</fullName>
    </recommendedName>
</protein>
<dbReference type="STRING" id="574087.Acear_1217"/>
<dbReference type="PANTHER" id="PTHR34582:SF7">
    <property type="entry name" value="UPF0702 TRANSMEMBRANE PROTEIN YDFS"/>
    <property type="match status" value="1"/>
</dbReference>
<comment type="subcellular location">
    <subcellularLocation>
        <location evidence="1">Cell membrane</location>
        <topology evidence="1">Multi-pass membrane protein</topology>
    </subcellularLocation>
</comment>
<keyword evidence="10" id="KW-1185">Reference proteome</keyword>
<evidence type="ECO:0000256" key="1">
    <source>
        <dbReference type="ARBA" id="ARBA00004651"/>
    </source>
</evidence>
<dbReference type="HOGENOM" id="CLU_077149_0_2_9"/>
<evidence type="ECO:0000256" key="4">
    <source>
        <dbReference type="ARBA" id="ARBA00022692"/>
    </source>
</evidence>
<dbReference type="Gene3D" id="3.30.240.20">
    <property type="entry name" value="bsu07140 like domains"/>
    <property type="match status" value="2"/>
</dbReference>
<organism evidence="9 10">
    <name type="scientific">Acetohalobium arabaticum (strain ATCC 49924 / DSM 5501 / Z-7288)</name>
    <dbReference type="NCBI Taxonomy" id="574087"/>
    <lineage>
        <taxon>Bacteria</taxon>
        <taxon>Bacillati</taxon>
        <taxon>Bacillota</taxon>
        <taxon>Clostridia</taxon>
        <taxon>Halanaerobiales</taxon>
        <taxon>Halobacteroidaceae</taxon>
        <taxon>Acetohalobium</taxon>
    </lineage>
</organism>
<keyword evidence="6 7" id="KW-0472">Membrane</keyword>
<comment type="similarity">
    <text evidence="2">Belongs to the UPF0702 family.</text>
</comment>
<dbReference type="InterPro" id="IPR023090">
    <property type="entry name" value="UPF0702_alpha/beta_dom_sf"/>
</dbReference>
<feature type="transmembrane region" description="Helical" evidence="7">
    <location>
        <begin position="33"/>
        <end position="54"/>
    </location>
</feature>
<keyword evidence="3" id="KW-1003">Cell membrane</keyword>
<dbReference type="KEGG" id="aar:Acear_1217"/>
<evidence type="ECO:0000313" key="9">
    <source>
        <dbReference type="EMBL" id="ADL12736.1"/>
    </source>
</evidence>